<organism evidence="2 3">
    <name type="scientific">Dryococelus australis</name>
    <dbReference type="NCBI Taxonomy" id="614101"/>
    <lineage>
        <taxon>Eukaryota</taxon>
        <taxon>Metazoa</taxon>
        <taxon>Ecdysozoa</taxon>
        <taxon>Arthropoda</taxon>
        <taxon>Hexapoda</taxon>
        <taxon>Insecta</taxon>
        <taxon>Pterygota</taxon>
        <taxon>Neoptera</taxon>
        <taxon>Polyneoptera</taxon>
        <taxon>Phasmatodea</taxon>
        <taxon>Verophasmatodea</taxon>
        <taxon>Anareolatae</taxon>
        <taxon>Phasmatidae</taxon>
        <taxon>Eurycanthinae</taxon>
        <taxon>Dryococelus</taxon>
    </lineage>
</organism>
<proteinExistence type="predicted"/>
<evidence type="ECO:0000313" key="2">
    <source>
        <dbReference type="EMBL" id="KAJ8881530.1"/>
    </source>
</evidence>
<feature type="compositionally biased region" description="Polar residues" evidence="1">
    <location>
        <begin position="97"/>
        <end position="119"/>
    </location>
</feature>
<feature type="region of interest" description="Disordered" evidence="1">
    <location>
        <begin position="97"/>
        <end position="122"/>
    </location>
</feature>
<name>A0ABQ9HBA0_9NEOP</name>
<accession>A0ABQ9HBA0</accession>
<sequence length="698" mass="77212">MGSRHLACGGISRYAAVLPLDLLHEIWVALNIEILRADEGEVSQVWSTDGMQGRGKLEIPEKICLPEVSPGMILTCENLRATLPGFELGLSKWEASSLTTTPPQTHETANGNSLDSRSVGSGFDSRSGHSDFCFPWFPEIAPGECWDGSLTKVMAEYFPLLPQSLFPPQLAPSLMTSLSTRRSPLKVSETRYRRQDCTPVSALRVEVLGPRWLSGYTARFPPRRCMPLVGGFSRGSPVSPALSFRRCSIPHFTLIDSQDLAVKSRPSLFTFTFQCRVVLAASCWSGLCDSSIIVNPALNCACVDINNEMKEVREKDMDISDDCARHLSPRCVGTNVVGVTQCASTSWGSVSVGVARVKSGGGGAVGITTPRQTLLRIRTCDIKCRRAVPERREDEGNLHQGLEELQVTQQSTFLQFMLASDDLEVVNLIRNPFPILHLPVVNCRTAPLQHRIRPPVDPGAILTVPLVVSVTRAEFATTHCEKARCRNPLHRPAIGDEYTKPRGDIGQRHAGRRRPSRREDRRNVFVGSSITALPERSLVLWLRSGIKKTSMTFMQRRRVCLRNGACLELSNNAFQSSVKKEYFGMKERERLRRRVIRMKPEKDDVFVAEPIPLDTSLPPPPSGAMVAERIGCSPPITTNLVQSPAGSLRIFACGNHVGICRWLADFLGDLPFPPPLHSGAAPHSPHSLHYHQLSRLRC</sequence>
<comment type="caution">
    <text evidence="2">The sequence shown here is derived from an EMBL/GenBank/DDBJ whole genome shotgun (WGS) entry which is preliminary data.</text>
</comment>
<evidence type="ECO:0000256" key="1">
    <source>
        <dbReference type="SAM" id="MobiDB-lite"/>
    </source>
</evidence>
<feature type="compositionally biased region" description="Basic and acidic residues" evidence="1">
    <location>
        <begin position="493"/>
        <end position="507"/>
    </location>
</feature>
<keyword evidence="3" id="KW-1185">Reference proteome</keyword>
<protein>
    <submittedName>
        <fullName evidence="2">Uncharacterized protein</fullName>
    </submittedName>
</protein>
<evidence type="ECO:0000313" key="3">
    <source>
        <dbReference type="Proteomes" id="UP001159363"/>
    </source>
</evidence>
<reference evidence="2 3" key="1">
    <citation type="submission" date="2023-02" db="EMBL/GenBank/DDBJ databases">
        <title>LHISI_Scaffold_Assembly.</title>
        <authorList>
            <person name="Stuart O.P."/>
            <person name="Cleave R."/>
            <person name="Magrath M.J.L."/>
            <person name="Mikheyev A.S."/>
        </authorList>
    </citation>
    <scope>NUCLEOTIDE SEQUENCE [LARGE SCALE GENOMIC DNA]</scope>
    <source>
        <strain evidence="2">Daus_M_001</strain>
        <tissue evidence="2">Leg muscle</tissue>
    </source>
</reference>
<gene>
    <name evidence="2" type="ORF">PR048_018012</name>
</gene>
<dbReference type="Proteomes" id="UP001159363">
    <property type="component" value="Chromosome 5"/>
</dbReference>
<feature type="region of interest" description="Disordered" evidence="1">
    <location>
        <begin position="491"/>
        <end position="521"/>
    </location>
</feature>
<dbReference type="EMBL" id="JARBHB010000006">
    <property type="protein sequence ID" value="KAJ8881530.1"/>
    <property type="molecule type" value="Genomic_DNA"/>
</dbReference>